<reference evidence="4 5" key="1">
    <citation type="submission" date="2019-07" db="EMBL/GenBank/DDBJ databases">
        <authorList>
            <person name="Jastrzebski P J."/>
            <person name="Paukszto L."/>
            <person name="Jastrzebski P J."/>
        </authorList>
    </citation>
    <scope>NUCLEOTIDE SEQUENCE [LARGE SCALE GENOMIC DNA]</scope>
    <source>
        <strain evidence="4 5">WMS-il1</strain>
    </source>
</reference>
<sequence length="1038" mass="116758">MTELEVVFNNGLIFSLARISLKKFDRKNVDDTFVDIESIFKCVVNEKPLLGEANADSETVCDNLPLGPLATKLIESDYLSKLVSWCSATECPQETKRLILHRLLSNFDFLVSQAKQNLLFSNVIFQPILKLIDACQYLAERLSENLSRFLYTLSVLLSRDPVLLEFSKQVSHDVTRNEYFIFSSLVPLLHLPGSSGTEAKHALLLILQLSDRDTEVANYLTSKSDICPVLATGLSGYYSCLPKRLVLNGTDKSRDQGGGDTLYVRGPGWHRITHSEWSKCEALVRFLQTLEFCDIAVRISHQSVRQYLLYYIYSGFLMSVLRSALNQKSMEEVIAAEAYLELFLRRLTESSLIGLFLRFIVASTDESESVLSSLITRLSANSTGPGDKNYELGMVTLSLFRTILNLNCEDIMYLLVFQYLNKLDFLADSAAALSEGKKRDANFPNANNLSWLTSSERFSKLSFWCSDYTDLSVKSPKNERGYTKYAPPDRVAGYLLASHRLINIRIRGTGMWSSDYASPQPSLVLTTSSNDPASAPLHSTPLRSTQMTSSLRVEPDSRQMAELSLIDRYKSESNLYQLSYFDDSDEETDRDTKKSHASSRPTSELPADFEVASKPEKCSLDAVRRFLDKTNGKPTSDLVFDFIQVLANEFTLSREEDDYGNNIPYPPVSQFVLDMLDYRLGLKSAPEIVPPDSPLRRQCPSPQMNSLETEYDFDGLYGNELPELPYRSAFRESSSLRHASSSQDIGPFLTCLLNRIGNMHKNCLYTNLLLTDIVLILASFNQFPLTDVLLRSPELPLKSSNWSLYQILVCLKRELEQELERIPDWHSLVEQAMRFLGAQNLRNPEVALPSAVAMDVKSNFASDEDILTMGSLSSRDRSRSISLRAPSTPQLPQGRSPLPPRPPMPLMEHQRSSSAAPRTAILEPTVAVQSPLLNKSIPQLRSRPPRRSSIDRLSHLLTHLGSPTLPPHNSDLLTLPSRPHPPPNAITMDMRNLIFAYIVFSEFCLELAALACEHEVSAASVQPQFEKTLDLERCLAEF</sequence>
<feature type="compositionally biased region" description="Polar residues" evidence="2">
    <location>
        <begin position="523"/>
        <end position="532"/>
    </location>
</feature>
<dbReference type="EMBL" id="CABIJS010000697">
    <property type="protein sequence ID" value="VUZ55722.1"/>
    <property type="molecule type" value="Genomic_DNA"/>
</dbReference>
<dbReference type="Pfam" id="PF19311">
    <property type="entry name" value="KELAA"/>
    <property type="match status" value="1"/>
</dbReference>
<dbReference type="InterPro" id="IPR019384">
    <property type="entry name" value="FHIP"/>
</dbReference>
<dbReference type="Pfam" id="PF19314">
    <property type="entry name" value="DUF5917"/>
    <property type="match status" value="1"/>
</dbReference>
<evidence type="ECO:0000313" key="5">
    <source>
        <dbReference type="Proteomes" id="UP000321570"/>
    </source>
</evidence>
<feature type="compositionally biased region" description="Low complexity" evidence="2">
    <location>
        <begin position="880"/>
        <end position="896"/>
    </location>
</feature>
<evidence type="ECO:0000259" key="3">
    <source>
        <dbReference type="Pfam" id="PF19314"/>
    </source>
</evidence>
<evidence type="ECO:0000313" key="4">
    <source>
        <dbReference type="EMBL" id="VUZ55722.1"/>
    </source>
</evidence>
<dbReference type="Proteomes" id="UP000321570">
    <property type="component" value="Unassembled WGS sequence"/>
</dbReference>
<proteinExistence type="inferred from homology"/>
<feature type="region of interest" description="Disordered" evidence="2">
    <location>
        <begin position="871"/>
        <end position="917"/>
    </location>
</feature>
<feature type="domain" description="FHF complex subunit HOOK-interacting protein C-terminal" evidence="3">
    <location>
        <begin position="745"/>
        <end position="838"/>
    </location>
</feature>
<dbReference type="InterPro" id="IPR045669">
    <property type="entry name" value="FHIP_C"/>
</dbReference>
<feature type="compositionally biased region" description="Polar residues" evidence="2">
    <location>
        <begin position="541"/>
        <end position="551"/>
    </location>
</feature>
<accession>A0A564Z8H3</accession>
<dbReference type="Pfam" id="PF10257">
    <property type="entry name" value="RAI16-like"/>
    <property type="match status" value="1"/>
</dbReference>
<dbReference type="InterPro" id="IPR045668">
    <property type="entry name" value="FHIP_KELAA_motif"/>
</dbReference>
<protein>
    <recommendedName>
        <fullName evidence="3">FHF complex subunit HOOK-interacting protein C-terminal domain-containing protein</fullName>
    </recommendedName>
</protein>
<dbReference type="PANTHER" id="PTHR21705">
    <property type="entry name" value="RAI16 PROTEIN-RELATED"/>
    <property type="match status" value="1"/>
</dbReference>
<name>A0A564Z8H3_HYMDI</name>
<gene>
    <name evidence="4" type="ORF">WMSIL1_LOCUS13525</name>
</gene>
<feature type="region of interest" description="Disordered" evidence="2">
    <location>
        <begin position="580"/>
        <end position="608"/>
    </location>
</feature>
<feature type="region of interest" description="Disordered" evidence="2">
    <location>
        <begin position="523"/>
        <end position="556"/>
    </location>
</feature>
<evidence type="ECO:0000256" key="1">
    <source>
        <dbReference type="ARBA" id="ARBA00024336"/>
    </source>
</evidence>
<comment type="similarity">
    <text evidence="1">Belongs to the FHIP family.</text>
</comment>
<dbReference type="PANTHER" id="PTHR21705:SF11">
    <property type="entry name" value="FHIP FAMILY PROTEIN CG3558"/>
    <property type="match status" value="1"/>
</dbReference>
<keyword evidence="5" id="KW-1185">Reference proteome</keyword>
<evidence type="ECO:0000256" key="2">
    <source>
        <dbReference type="SAM" id="MobiDB-lite"/>
    </source>
</evidence>
<organism evidence="4 5">
    <name type="scientific">Hymenolepis diminuta</name>
    <name type="common">Rat tapeworm</name>
    <dbReference type="NCBI Taxonomy" id="6216"/>
    <lineage>
        <taxon>Eukaryota</taxon>
        <taxon>Metazoa</taxon>
        <taxon>Spiralia</taxon>
        <taxon>Lophotrochozoa</taxon>
        <taxon>Platyhelminthes</taxon>
        <taxon>Cestoda</taxon>
        <taxon>Eucestoda</taxon>
        <taxon>Cyclophyllidea</taxon>
        <taxon>Hymenolepididae</taxon>
        <taxon>Hymenolepis</taxon>
    </lineage>
</organism>
<dbReference type="AlphaFoldDB" id="A0A564Z8H3"/>